<evidence type="ECO:0000256" key="3">
    <source>
        <dbReference type="ARBA" id="ARBA00001947"/>
    </source>
</evidence>
<dbReference type="SUPFAM" id="SSF144052">
    <property type="entry name" value="Thermophilic metalloprotease-like"/>
    <property type="match status" value="1"/>
</dbReference>
<dbReference type="PANTHER" id="PTHR34448">
    <property type="entry name" value="AMINOPEPTIDASE"/>
    <property type="match status" value="1"/>
</dbReference>
<keyword evidence="5 10" id="KW-0031">Aminopeptidase</keyword>
<keyword evidence="9" id="KW-0482">Metalloprotease</keyword>
<name>A0AAT9FLA1_9BACT</name>
<dbReference type="AlphaFoldDB" id="A0AAT9FLA1"/>
<dbReference type="PRINTS" id="PR00919">
    <property type="entry name" value="THERMOPTASE"/>
</dbReference>
<keyword evidence="8" id="KW-0378">Hydrolase</keyword>
<dbReference type="GO" id="GO:0006508">
    <property type="term" value="P:proteolysis"/>
    <property type="evidence" value="ECO:0007669"/>
    <property type="project" value="UniProtKB-KW"/>
</dbReference>
<evidence type="ECO:0000256" key="9">
    <source>
        <dbReference type="ARBA" id="ARBA00023049"/>
    </source>
</evidence>
<evidence type="ECO:0000256" key="1">
    <source>
        <dbReference type="ARBA" id="ARBA00001941"/>
    </source>
</evidence>
<evidence type="ECO:0000256" key="8">
    <source>
        <dbReference type="ARBA" id="ARBA00022801"/>
    </source>
</evidence>
<dbReference type="InterPro" id="IPR000787">
    <property type="entry name" value="Peptidase_M29"/>
</dbReference>
<dbReference type="KEGG" id="osu:NT6N_17680"/>
<dbReference type="InterPro" id="IPR035097">
    <property type="entry name" value="M29_N-terminal"/>
</dbReference>
<reference evidence="10" key="1">
    <citation type="submission" date="2024-07" db="EMBL/GenBank/DDBJ databases">
        <title>Complete genome sequence of Verrucomicrobiaceae bacterium NT6N.</title>
        <authorList>
            <person name="Huang C."/>
            <person name="Takami H."/>
            <person name="Hamasaki K."/>
        </authorList>
    </citation>
    <scope>NUCLEOTIDE SEQUENCE</scope>
    <source>
        <strain evidence="10">NT6N</strain>
    </source>
</reference>
<comment type="cofactor">
    <cofactor evidence="3">
        <name>Zn(2+)</name>
        <dbReference type="ChEBI" id="CHEBI:29105"/>
    </cofactor>
</comment>
<comment type="cofactor">
    <cofactor evidence="2">
        <name>Mg(2+)</name>
        <dbReference type="ChEBI" id="CHEBI:18420"/>
    </cofactor>
</comment>
<evidence type="ECO:0000256" key="7">
    <source>
        <dbReference type="ARBA" id="ARBA00022723"/>
    </source>
</evidence>
<dbReference type="PANTHER" id="PTHR34448:SF1">
    <property type="entry name" value="BLL6088 PROTEIN"/>
    <property type="match status" value="1"/>
</dbReference>
<comment type="similarity">
    <text evidence="4">Belongs to the peptidase M29 family.</text>
</comment>
<dbReference type="GO" id="GO:0004177">
    <property type="term" value="F:aminopeptidase activity"/>
    <property type="evidence" value="ECO:0007669"/>
    <property type="project" value="UniProtKB-KW"/>
</dbReference>
<evidence type="ECO:0000313" key="10">
    <source>
        <dbReference type="EMBL" id="BDS06728.1"/>
    </source>
</evidence>
<evidence type="ECO:0000256" key="5">
    <source>
        <dbReference type="ARBA" id="ARBA00022438"/>
    </source>
</evidence>
<keyword evidence="7" id="KW-0479">Metal-binding</keyword>
<dbReference type="GO" id="GO:0008237">
    <property type="term" value="F:metallopeptidase activity"/>
    <property type="evidence" value="ECO:0007669"/>
    <property type="project" value="UniProtKB-KW"/>
</dbReference>
<accession>A0AAT9FLA1</accession>
<proteinExistence type="inferred from homology"/>
<gene>
    <name evidence="10" type="ORF">NT6N_17680</name>
</gene>
<evidence type="ECO:0000256" key="6">
    <source>
        <dbReference type="ARBA" id="ARBA00022670"/>
    </source>
</evidence>
<evidence type="ECO:0000256" key="4">
    <source>
        <dbReference type="ARBA" id="ARBA00008236"/>
    </source>
</evidence>
<dbReference type="GO" id="GO:0046872">
    <property type="term" value="F:metal ion binding"/>
    <property type="evidence" value="ECO:0007669"/>
    <property type="project" value="UniProtKB-KW"/>
</dbReference>
<evidence type="ECO:0000256" key="2">
    <source>
        <dbReference type="ARBA" id="ARBA00001946"/>
    </source>
</evidence>
<organism evidence="10">
    <name type="scientific">Oceaniferula spumae</name>
    <dbReference type="NCBI Taxonomy" id="2979115"/>
    <lineage>
        <taxon>Bacteria</taxon>
        <taxon>Pseudomonadati</taxon>
        <taxon>Verrucomicrobiota</taxon>
        <taxon>Verrucomicrobiia</taxon>
        <taxon>Verrucomicrobiales</taxon>
        <taxon>Verrucomicrobiaceae</taxon>
        <taxon>Oceaniferula</taxon>
    </lineage>
</organism>
<sequence>MLTHLHLSRWADVLVRHATNVRPGDIVRITAQPAAEPLLEAVYRKVLEAGGHPLVNCRPECLNEAFFELANGDQLDWESPFTQLETEKVDATINIGASTNLRTMDQFDPTLIQRAARANKSSRELFFQRAAAADAPELDSDVKPLLWSTTLFPTNAYAQDAGMSLNEYSQFVIKACQLDQEDPVKFWQMLDQWQCQLAQTLMAGRELHFSTPAGTDLTVDIADMRWLSSPGRKNFPDGEVYSGPNLNAKNGGAEGVVVFDKRCVYQGRSVRNARIVMENGRATDVTADEGEAFLISMLDQDDGARRIGEVAFGTNRAITQPTGQILFDEKMGGSFHLAFGAGYPETGNVNKSALHWDLIASLGQGSKVSLDGEPFCIDGHFVNMPPEVSWT</sequence>
<protein>
    <submittedName>
        <fullName evidence="10">Aminopeptidase</fullName>
    </submittedName>
</protein>
<dbReference type="EMBL" id="AP026866">
    <property type="protein sequence ID" value="BDS06728.1"/>
    <property type="molecule type" value="Genomic_DNA"/>
</dbReference>
<comment type="cofactor">
    <cofactor evidence="1">
        <name>Co(2+)</name>
        <dbReference type="ChEBI" id="CHEBI:48828"/>
    </cofactor>
</comment>
<dbReference type="Gene3D" id="3.40.1830.10">
    <property type="entry name" value="Thermophilic metalloprotease (M29)"/>
    <property type="match status" value="1"/>
</dbReference>
<dbReference type="Pfam" id="PF02073">
    <property type="entry name" value="Peptidase_M29"/>
    <property type="match status" value="1"/>
</dbReference>
<dbReference type="InterPro" id="IPR052170">
    <property type="entry name" value="M29_Exopeptidase"/>
</dbReference>
<keyword evidence="6" id="KW-0645">Protease</keyword>